<keyword evidence="2" id="KW-1133">Transmembrane helix</keyword>
<gene>
    <name evidence="3" type="ORF">BPAE_0192g00040</name>
</gene>
<dbReference type="EMBL" id="PQXI01000191">
    <property type="protein sequence ID" value="TGO21936.1"/>
    <property type="molecule type" value="Genomic_DNA"/>
</dbReference>
<keyword evidence="2" id="KW-0472">Membrane</keyword>
<reference evidence="3 4" key="1">
    <citation type="submission" date="2017-12" db="EMBL/GenBank/DDBJ databases">
        <title>Comparative genomics of Botrytis spp.</title>
        <authorList>
            <person name="Valero-Jimenez C.A."/>
            <person name="Tapia P."/>
            <person name="Veloso J."/>
            <person name="Silva-Moreno E."/>
            <person name="Staats M."/>
            <person name="Valdes J.H."/>
            <person name="Van Kan J.A.L."/>
        </authorList>
    </citation>
    <scope>NUCLEOTIDE SEQUENCE [LARGE SCALE GENOMIC DNA]</scope>
    <source>
        <strain evidence="3 4">Bp0003</strain>
    </source>
</reference>
<evidence type="ECO:0000256" key="2">
    <source>
        <dbReference type="SAM" id="Phobius"/>
    </source>
</evidence>
<dbReference type="Proteomes" id="UP000297910">
    <property type="component" value="Unassembled WGS sequence"/>
</dbReference>
<accession>A0A4Z1FBX8</accession>
<feature type="compositionally biased region" description="Basic residues" evidence="1">
    <location>
        <begin position="60"/>
        <end position="71"/>
    </location>
</feature>
<comment type="caution">
    <text evidence="3">The sequence shown here is derived from an EMBL/GenBank/DDBJ whole genome shotgun (WGS) entry which is preliminary data.</text>
</comment>
<proteinExistence type="predicted"/>
<keyword evidence="4" id="KW-1185">Reference proteome</keyword>
<evidence type="ECO:0000313" key="4">
    <source>
        <dbReference type="Proteomes" id="UP000297910"/>
    </source>
</evidence>
<evidence type="ECO:0000256" key="1">
    <source>
        <dbReference type="SAM" id="MobiDB-lite"/>
    </source>
</evidence>
<organism evidence="3 4">
    <name type="scientific">Botrytis paeoniae</name>
    <dbReference type="NCBI Taxonomy" id="278948"/>
    <lineage>
        <taxon>Eukaryota</taxon>
        <taxon>Fungi</taxon>
        <taxon>Dikarya</taxon>
        <taxon>Ascomycota</taxon>
        <taxon>Pezizomycotina</taxon>
        <taxon>Leotiomycetes</taxon>
        <taxon>Helotiales</taxon>
        <taxon>Sclerotiniaceae</taxon>
        <taxon>Botrytis</taxon>
    </lineage>
</organism>
<keyword evidence="2" id="KW-0812">Transmembrane</keyword>
<name>A0A4Z1FBX8_9HELO</name>
<evidence type="ECO:0000313" key="3">
    <source>
        <dbReference type="EMBL" id="TGO21936.1"/>
    </source>
</evidence>
<feature type="compositionally biased region" description="Basic and acidic residues" evidence="1">
    <location>
        <begin position="32"/>
        <end position="59"/>
    </location>
</feature>
<feature type="region of interest" description="Disordered" evidence="1">
    <location>
        <begin position="32"/>
        <end position="71"/>
    </location>
</feature>
<feature type="transmembrane region" description="Helical" evidence="2">
    <location>
        <begin position="12"/>
        <end position="28"/>
    </location>
</feature>
<dbReference type="AlphaFoldDB" id="A0A4Z1FBX8"/>
<sequence>MVESDFKMIVELRSLGAFAFLLLLYGLLEGEERRGEERRGEERGGEERRGKEKKGEERRGKKRVRTREREM</sequence>
<protein>
    <submittedName>
        <fullName evidence="3">Uncharacterized protein</fullName>
    </submittedName>
</protein>